<gene>
    <name evidence="2" type="ORF">WOLCODRAFT_144787</name>
</gene>
<evidence type="ECO:0008006" key="4">
    <source>
        <dbReference type="Google" id="ProtNLM"/>
    </source>
</evidence>
<evidence type="ECO:0000256" key="1">
    <source>
        <dbReference type="SAM" id="SignalP"/>
    </source>
</evidence>
<proteinExistence type="predicted"/>
<keyword evidence="1" id="KW-0732">Signal</keyword>
<protein>
    <recommendedName>
        <fullName evidence="4">Secreted protein</fullName>
    </recommendedName>
</protein>
<organism evidence="2 3">
    <name type="scientific">Wolfiporia cocos (strain MD-104)</name>
    <name type="common">Brown rot fungus</name>
    <dbReference type="NCBI Taxonomy" id="742152"/>
    <lineage>
        <taxon>Eukaryota</taxon>
        <taxon>Fungi</taxon>
        <taxon>Dikarya</taxon>
        <taxon>Basidiomycota</taxon>
        <taxon>Agaricomycotina</taxon>
        <taxon>Agaricomycetes</taxon>
        <taxon>Polyporales</taxon>
        <taxon>Phaeolaceae</taxon>
        <taxon>Wolfiporia</taxon>
    </lineage>
</organism>
<reference evidence="2 3" key="1">
    <citation type="journal article" date="2012" name="Science">
        <title>The Paleozoic origin of enzymatic lignin decomposition reconstructed from 31 fungal genomes.</title>
        <authorList>
            <person name="Floudas D."/>
            <person name="Binder M."/>
            <person name="Riley R."/>
            <person name="Barry K."/>
            <person name="Blanchette R.A."/>
            <person name="Henrissat B."/>
            <person name="Martinez A.T."/>
            <person name="Otillar R."/>
            <person name="Spatafora J.W."/>
            <person name="Yadav J.S."/>
            <person name="Aerts A."/>
            <person name="Benoit I."/>
            <person name="Boyd A."/>
            <person name="Carlson A."/>
            <person name="Copeland A."/>
            <person name="Coutinho P.M."/>
            <person name="de Vries R.P."/>
            <person name="Ferreira P."/>
            <person name="Findley K."/>
            <person name="Foster B."/>
            <person name="Gaskell J."/>
            <person name="Glotzer D."/>
            <person name="Gorecki P."/>
            <person name="Heitman J."/>
            <person name="Hesse C."/>
            <person name="Hori C."/>
            <person name="Igarashi K."/>
            <person name="Jurgens J.A."/>
            <person name="Kallen N."/>
            <person name="Kersten P."/>
            <person name="Kohler A."/>
            <person name="Kuees U."/>
            <person name="Kumar T.K.A."/>
            <person name="Kuo A."/>
            <person name="LaButti K."/>
            <person name="Larrondo L.F."/>
            <person name="Lindquist E."/>
            <person name="Ling A."/>
            <person name="Lombard V."/>
            <person name="Lucas S."/>
            <person name="Lundell T."/>
            <person name="Martin R."/>
            <person name="McLaughlin D.J."/>
            <person name="Morgenstern I."/>
            <person name="Morin E."/>
            <person name="Murat C."/>
            <person name="Nagy L.G."/>
            <person name="Nolan M."/>
            <person name="Ohm R.A."/>
            <person name="Patyshakuliyeva A."/>
            <person name="Rokas A."/>
            <person name="Ruiz-Duenas F.J."/>
            <person name="Sabat G."/>
            <person name="Salamov A."/>
            <person name="Samejima M."/>
            <person name="Schmutz J."/>
            <person name="Slot J.C."/>
            <person name="St John F."/>
            <person name="Stenlid J."/>
            <person name="Sun H."/>
            <person name="Sun S."/>
            <person name="Syed K."/>
            <person name="Tsang A."/>
            <person name="Wiebenga A."/>
            <person name="Young D."/>
            <person name="Pisabarro A."/>
            <person name="Eastwood D.C."/>
            <person name="Martin F."/>
            <person name="Cullen D."/>
            <person name="Grigoriev I.V."/>
            <person name="Hibbett D.S."/>
        </authorList>
    </citation>
    <scope>NUCLEOTIDE SEQUENCE [LARGE SCALE GENOMIC DNA]</scope>
    <source>
        <strain evidence="2 3">MD-104</strain>
    </source>
</reference>
<dbReference type="EMBL" id="KB468157">
    <property type="protein sequence ID" value="PCH44013.1"/>
    <property type="molecule type" value="Genomic_DNA"/>
</dbReference>
<evidence type="ECO:0000313" key="2">
    <source>
        <dbReference type="EMBL" id="PCH44013.1"/>
    </source>
</evidence>
<sequence length="112" mass="12311">MCPSFLARLLSFKIGLLARTRPPVIVDKSQCANSIKLHFRNLEPKKPSAGRAPVHRPGTWIEGAWQCCVKTTTIVALGEDSAYCSHRRYTACGLSTLVWAASLASQMLRSPI</sequence>
<feature type="chain" id="PRO_5013675629" description="Secreted protein" evidence="1">
    <location>
        <begin position="19"/>
        <end position="112"/>
    </location>
</feature>
<dbReference type="Proteomes" id="UP000218811">
    <property type="component" value="Unassembled WGS sequence"/>
</dbReference>
<dbReference type="AlphaFoldDB" id="A0A2H3JVJ6"/>
<feature type="signal peptide" evidence="1">
    <location>
        <begin position="1"/>
        <end position="18"/>
    </location>
</feature>
<accession>A0A2H3JVJ6</accession>
<keyword evidence="3" id="KW-1185">Reference proteome</keyword>
<evidence type="ECO:0000313" key="3">
    <source>
        <dbReference type="Proteomes" id="UP000218811"/>
    </source>
</evidence>
<name>A0A2H3JVJ6_WOLCO</name>